<feature type="domain" description="AAA+ ATPase" evidence="4">
    <location>
        <begin position="391"/>
        <end position="532"/>
    </location>
</feature>
<evidence type="ECO:0000256" key="1">
    <source>
        <dbReference type="ARBA" id="ARBA00022737"/>
    </source>
</evidence>
<comment type="caution">
    <text evidence="6">The sequence shown here is derived from an EMBL/GenBank/DDBJ whole genome shotgun (WGS) entry which is preliminary data.</text>
</comment>
<dbReference type="SMART" id="SM00382">
    <property type="entry name" value="AAA"/>
    <property type="match status" value="2"/>
</dbReference>
<dbReference type="GO" id="GO:0005737">
    <property type="term" value="C:cytoplasm"/>
    <property type="evidence" value="ECO:0007669"/>
    <property type="project" value="TreeGrafter"/>
</dbReference>
<dbReference type="Pfam" id="PF00004">
    <property type="entry name" value="AAA"/>
    <property type="match status" value="1"/>
</dbReference>
<dbReference type="CDD" id="cd11304">
    <property type="entry name" value="Cadherin_repeat"/>
    <property type="match status" value="1"/>
</dbReference>
<evidence type="ECO:0000313" key="7">
    <source>
        <dbReference type="Proteomes" id="UP000663864"/>
    </source>
</evidence>
<dbReference type="Gene3D" id="1.10.8.60">
    <property type="match status" value="2"/>
</dbReference>
<dbReference type="GO" id="GO:0005509">
    <property type="term" value="F:calcium ion binding"/>
    <property type="evidence" value="ECO:0007669"/>
    <property type="project" value="InterPro"/>
</dbReference>
<dbReference type="CDD" id="cd19499">
    <property type="entry name" value="RecA-like_ClpB_Hsp104-like"/>
    <property type="match status" value="1"/>
</dbReference>
<dbReference type="PRINTS" id="PR00300">
    <property type="entry name" value="CLPPROTEASEA"/>
</dbReference>
<proteinExistence type="predicted"/>
<sequence>DDNMYFNIDNNNKNCFIEENKIINTNICTIGFDSNDFIYGLIDYMNYFSIFENNGTIINKKVFDYEIDQHEYNVTIIVKAGANQKIKTMISIISPDSHVCVTMEHHGVSYGSIQTNALSSCLCLLLHGIIDTKSFCFVSHSSRSQEPEDDDFTDILINLLKDLSKNLQEDLVIDLSSIRNIPIKNLKLLVVGGPIGHHELSRKSFSLLNENSIINKIESRATSGTIIYLVKQLLNSVVFVSPITYLSTMEHEIKGRTGKRVFEPPGISLIYNCQLKMGYIWVEWGGTSSSVPMACMFITNFLSKDEAQYKWFWQKKNIIKMIKRFENDEEKLHAFIKDANFVLSSINSNTCHALKIYGDDLIAKIQIETFDPVIGRDKEIRQIIEVLSGSIKNNIILVGEEGVGKTSIVKGLAHFIIEEDIPDTLPQRLIVLNIKKLINNGNHLDKFEKRFISVLKEIKSLNGEIILFIDEIHLVVHANDTMDSTKLFKSMLIDGEFRCIGATTVDKYKTYIEEDPVFEKYFQQVLVEEISVDNCVSILRSVKDRCESYFGVQILDTTLVKAAKLSSRYIKNQFLPYKALYLINQASEMACQRANSQPKPIDQLEYEELQLNVKTTKISEEKNSTLPSDMEYETIPNLEKRIVEKQDKIVEENIQEKDQLLNIIVQPNIIFEIVSRLTNISQSELSRIEDDDLLNLSEHLCRKIIGQKEAINSVVTVLKNRVQVSRKNQPFASFLFLGPTGVGKTELAKILALRLFGSIESINHINMNKYSESHSIANLIQIKQDNVVCGQLIEEVQNQLYNVILFDEVEKGYPQILDIILKILNDDCLINEKGQIIDFTNTIIILSTSIDAQYKSKQVENVIYSKKNFDEKLSQAIKDHLMKEVRLYFQSEFLNRLDAIIFFQPLYFNQLSSVIHLQLQSIEERFKENYITFGLTDEAIQSILKRSYNPAYGVQSLKSYLQQHIINELSTLLTRAENPSHCHVTIDTDANDSYKFDIQQS</sequence>
<dbReference type="PANTHER" id="PTHR11638">
    <property type="entry name" value="ATP-DEPENDENT CLP PROTEASE"/>
    <property type="match status" value="1"/>
</dbReference>
<dbReference type="AlphaFoldDB" id="A0A814VQI2"/>
<evidence type="ECO:0000313" key="6">
    <source>
        <dbReference type="EMBL" id="CAF1191476.1"/>
    </source>
</evidence>
<evidence type="ECO:0008006" key="8">
    <source>
        <dbReference type="Google" id="ProtNLM"/>
    </source>
</evidence>
<dbReference type="SUPFAM" id="SSF49313">
    <property type="entry name" value="Cadherin-like"/>
    <property type="match status" value="1"/>
</dbReference>
<dbReference type="EMBL" id="CAJNOT010001385">
    <property type="protein sequence ID" value="CAF1191476.1"/>
    <property type="molecule type" value="Genomic_DNA"/>
</dbReference>
<keyword evidence="3" id="KW-0067">ATP-binding</keyword>
<dbReference type="InterPro" id="IPR001270">
    <property type="entry name" value="ClpA/B"/>
</dbReference>
<accession>A0A814VQI2</accession>
<evidence type="ECO:0000256" key="3">
    <source>
        <dbReference type="ARBA" id="ARBA00022840"/>
    </source>
</evidence>
<dbReference type="InterPro" id="IPR003593">
    <property type="entry name" value="AAA+_ATPase"/>
</dbReference>
<dbReference type="SMART" id="SM01086">
    <property type="entry name" value="ClpB_D2-small"/>
    <property type="match status" value="1"/>
</dbReference>
<feature type="non-terminal residue" evidence="6">
    <location>
        <position position="1"/>
    </location>
</feature>
<dbReference type="Pfam" id="PF07724">
    <property type="entry name" value="AAA_2"/>
    <property type="match status" value="1"/>
</dbReference>
<dbReference type="InterPro" id="IPR019489">
    <property type="entry name" value="Clp_ATPase_C"/>
</dbReference>
<dbReference type="InterPro" id="IPR050130">
    <property type="entry name" value="ClpA_ClpB"/>
</dbReference>
<protein>
    <recommendedName>
        <fullName evidence="8">Clp protease ATP binding subunit</fullName>
    </recommendedName>
</protein>
<dbReference type="PANTHER" id="PTHR11638:SF18">
    <property type="entry name" value="HEAT SHOCK PROTEIN 104"/>
    <property type="match status" value="1"/>
</dbReference>
<name>A0A814VQI2_9BILA</name>
<dbReference type="SUPFAM" id="SSF52540">
    <property type="entry name" value="P-loop containing nucleoside triphosphate hydrolases"/>
    <property type="match status" value="2"/>
</dbReference>
<dbReference type="GO" id="GO:0034605">
    <property type="term" value="P:cellular response to heat"/>
    <property type="evidence" value="ECO:0007669"/>
    <property type="project" value="TreeGrafter"/>
</dbReference>
<dbReference type="GO" id="GO:0016020">
    <property type="term" value="C:membrane"/>
    <property type="evidence" value="ECO:0007669"/>
    <property type="project" value="InterPro"/>
</dbReference>
<evidence type="ECO:0000259" key="4">
    <source>
        <dbReference type="SMART" id="SM00382"/>
    </source>
</evidence>
<dbReference type="Pfam" id="PF17871">
    <property type="entry name" value="AAA_lid_9"/>
    <property type="match status" value="1"/>
</dbReference>
<keyword evidence="1" id="KW-0677">Repeat</keyword>
<evidence type="ECO:0000259" key="5">
    <source>
        <dbReference type="SMART" id="SM01086"/>
    </source>
</evidence>
<dbReference type="InterPro" id="IPR015919">
    <property type="entry name" value="Cadherin-like_sf"/>
</dbReference>
<dbReference type="CDD" id="cd00009">
    <property type="entry name" value="AAA"/>
    <property type="match status" value="1"/>
</dbReference>
<feature type="domain" description="Clp ATPase C-terminal" evidence="5">
    <location>
        <begin position="906"/>
        <end position="996"/>
    </location>
</feature>
<dbReference type="Proteomes" id="UP000663864">
    <property type="component" value="Unassembled WGS sequence"/>
</dbReference>
<organism evidence="6 7">
    <name type="scientific">Rotaria sordida</name>
    <dbReference type="NCBI Taxonomy" id="392033"/>
    <lineage>
        <taxon>Eukaryota</taxon>
        <taxon>Metazoa</taxon>
        <taxon>Spiralia</taxon>
        <taxon>Gnathifera</taxon>
        <taxon>Rotifera</taxon>
        <taxon>Eurotatoria</taxon>
        <taxon>Bdelloidea</taxon>
        <taxon>Philodinida</taxon>
        <taxon>Philodinidae</taxon>
        <taxon>Rotaria</taxon>
    </lineage>
</organism>
<keyword evidence="2" id="KW-0547">Nucleotide-binding</keyword>
<dbReference type="Pfam" id="PF10431">
    <property type="entry name" value="ClpB_D2-small"/>
    <property type="match status" value="1"/>
</dbReference>
<dbReference type="GO" id="GO:0016887">
    <property type="term" value="F:ATP hydrolysis activity"/>
    <property type="evidence" value="ECO:0007669"/>
    <property type="project" value="InterPro"/>
</dbReference>
<reference evidence="6" key="1">
    <citation type="submission" date="2021-02" db="EMBL/GenBank/DDBJ databases">
        <authorList>
            <person name="Nowell W R."/>
        </authorList>
    </citation>
    <scope>NUCLEOTIDE SEQUENCE</scope>
</reference>
<dbReference type="InterPro" id="IPR041546">
    <property type="entry name" value="ClpA/ClpB_AAA_lid"/>
</dbReference>
<gene>
    <name evidence="6" type="ORF">ZHD862_LOCUS22331</name>
</gene>
<dbReference type="Gene3D" id="3.40.50.300">
    <property type="entry name" value="P-loop containing nucleotide triphosphate hydrolases"/>
    <property type="match status" value="2"/>
</dbReference>
<dbReference type="InterPro" id="IPR003959">
    <property type="entry name" value="ATPase_AAA_core"/>
</dbReference>
<dbReference type="GO" id="GO:0005524">
    <property type="term" value="F:ATP binding"/>
    <property type="evidence" value="ECO:0007669"/>
    <property type="project" value="UniProtKB-KW"/>
</dbReference>
<feature type="domain" description="AAA+ ATPase" evidence="4">
    <location>
        <begin position="730"/>
        <end position="897"/>
    </location>
</feature>
<dbReference type="InterPro" id="IPR027417">
    <property type="entry name" value="P-loop_NTPase"/>
</dbReference>
<evidence type="ECO:0000256" key="2">
    <source>
        <dbReference type="ARBA" id="ARBA00022741"/>
    </source>
</evidence>